<dbReference type="AlphaFoldDB" id="A0A7X8THJ7"/>
<accession>A0A7X8THJ7</accession>
<evidence type="ECO:0000259" key="9">
    <source>
        <dbReference type="PROSITE" id="PS51194"/>
    </source>
</evidence>
<evidence type="ECO:0000313" key="11">
    <source>
        <dbReference type="Proteomes" id="UP000523139"/>
    </source>
</evidence>
<dbReference type="InterPro" id="IPR014001">
    <property type="entry name" value="Helicase_ATP-bd"/>
</dbReference>
<keyword evidence="5" id="KW-0067">ATP-binding</keyword>
<gene>
    <name evidence="10" type="ORF">HGQ17_00630</name>
</gene>
<evidence type="ECO:0000256" key="1">
    <source>
        <dbReference type="ARBA" id="ARBA00022741"/>
    </source>
</evidence>
<dbReference type="CDD" id="cd17992">
    <property type="entry name" value="DEXHc_RecG"/>
    <property type="match status" value="1"/>
</dbReference>
<keyword evidence="1" id="KW-0547">Nucleotide-binding</keyword>
<evidence type="ECO:0000256" key="5">
    <source>
        <dbReference type="ARBA" id="ARBA00022840"/>
    </source>
</evidence>
<dbReference type="CDD" id="cd04488">
    <property type="entry name" value="RecG_wedge_OBF"/>
    <property type="match status" value="1"/>
</dbReference>
<evidence type="ECO:0000256" key="2">
    <source>
        <dbReference type="ARBA" id="ARBA00022763"/>
    </source>
</evidence>
<dbReference type="Gene3D" id="3.40.50.300">
    <property type="entry name" value="P-loop containing nucleotide triphosphate hydrolases"/>
    <property type="match status" value="2"/>
</dbReference>
<keyword evidence="6" id="KW-0238">DNA-binding</keyword>
<feature type="domain" description="Helicase ATP-binding" evidence="8">
    <location>
        <begin position="291"/>
        <end position="466"/>
    </location>
</feature>
<comment type="caution">
    <text evidence="10">The sequence shown here is derived from an EMBL/GenBank/DDBJ whole genome shotgun (WGS) entry which is preliminary data.</text>
</comment>
<keyword evidence="3" id="KW-0378">Hydrolase</keyword>
<evidence type="ECO:0000313" key="10">
    <source>
        <dbReference type="EMBL" id="NLS08535.1"/>
    </source>
</evidence>
<dbReference type="GO" id="GO:0003678">
    <property type="term" value="F:DNA helicase activity"/>
    <property type="evidence" value="ECO:0007669"/>
    <property type="project" value="TreeGrafter"/>
</dbReference>
<dbReference type="EMBL" id="JABAHY010000001">
    <property type="protein sequence ID" value="NLS08535.1"/>
    <property type="molecule type" value="Genomic_DNA"/>
</dbReference>
<dbReference type="GO" id="GO:0016787">
    <property type="term" value="F:hydrolase activity"/>
    <property type="evidence" value="ECO:0007669"/>
    <property type="project" value="UniProtKB-KW"/>
</dbReference>
<organism evidence="10 11">
    <name type="scientific">Nesterenkonia sedimenti</name>
    <dbReference type="NCBI Taxonomy" id="1463632"/>
    <lineage>
        <taxon>Bacteria</taxon>
        <taxon>Bacillati</taxon>
        <taxon>Actinomycetota</taxon>
        <taxon>Actinomycetes</taxon>
        <taxon>Micrococcales</taxon>
        <taxon>Micrococcaceae</taxon>
        <taxon>Nesterenkonia</taxon>
    </lineage>
</organism>
<dbReference type="PROSITE" id="PS51192">
    <property type="entry name" value="HELICASE_ATP_BIND_1"/>
    <property type="match status" value="1"/>
</dbReference>
<dbReference type="SMART" id="SM00490">
    <property type="entry name" value="HELICc"/>
    <property type="match status" value="1"/>
</dbReference>
<name>A0A7X8THJ7_9MICC</name>
<keyword evidence="2" id="KW-0227">DNA damage</keyword>
<evidence type="ECO:0000256" key="3">
    <source>
        <dbReference type="ARBA" id="ARBA00022801"/>
    </source>
</evidence>
<dbReference type="Pfam" id="PF00271">
    <property type="entry name" value="Helicase_C"/>
    <property type="match status" value="1"/>
</dbReference>
<evidence type="ECO:0000256" key="6">
    <source>
        <dbReference type="ARBA" id="ARBA00023125"/>
    </source>
</evidence>
<dbReference type="RefSeq" id="WP_168886039.1">
    <property type="nucleotide sequence ID" value="NZ_JABAHY010000001.1"/>
</dbReference>
<keyword evidence="4 10" id="KW-0347">Helicase</keyword>
<dbReference type="SUPFAM" id="SSF52540">
    <property type="entry name" value="P-loop containing nucleoside triphosphate hydrolases"/>
    <property type="match status" value="2"/>
</dbReference>
<dbReference type="GO" id="GO:0006281">
    <property type="term" value="P:DNA repair"/>
    <property type="evidence" value="ECO:0007669"/>
    <property type="project" value="UniProtKB-KW"/>
</dbReference>
<dbReference type="InterPro" id="IPR012340">
    <property type="entry name" value="NA-bd_OB-fold"/>
</dbReference>
<dbReference type="InterPro" id="IPR027417">
    <property type="entry name" value="P-loop_NTPase"/>
</dbReference>
<feature type="domain" description="Helicase C-terminal" evidence="9">
    <location>
        <begin position="492"/>
        <end position="657"/>
    </location>
</feature>
<dbReference type="PANTHER" id="PTHR47964">
    <property type="entry name" value="ATP-DEPENDENT DNA HELICASE HOMOLOG RECG, CHLOROPLASTIC"/>
    <property type="match status" value="1"/>
</dbReference>
<dbReference type="InterPro" id="IPR001650">
    <property type="entry name" value="Helicase_C-like"/>
</dbReference>
<protein>
    <submittedName>
        <fullName evidence="10">ATP-dependent DNA helicase RecG</fullName>
    </submittedName>
</protein>
<keyword evidence="7" id="KW-0234">DNA repair</keyword>
<keyword evidence="11" id="KW-1185">Reference proteome</keyword>
<evidence type="ECO:0000259" key="8">
    <source>
        <dbReference type="PROSITE" id="PS51192"/>
    </source>
</evidence>
<dbReference type="PANTHER" id="PTHR47964:SF1">
    <property type="entry name" value="ATP-DEPENDENT DNA HELICASE HOMOLOG RECG, CHLOROPLASTIC"/>
    <property type="match status" value="1"/>
</dbReference>
<sequence>MSGPIFEDSPLESALPHGQAATVRAQMGYETVGELMRHFPRRYLAPGQRSRIIDLREGEVVNFVADVVKSSKRSLHSRKGFVIDVTVADDDGEHLELSFFYGWQAEKDLRPGAMAFFHGKVSRYRDRLTITNPIFDLLVRADGKMINPWTDDIMVATSLPIPLYPGTAKLSGGKIRDYIQSVFQKIDFSAWTDVIPQHIRDVESMPGLHDAYLRVHRPVDLDDQESGWRRFRFEEALILQGAISRRRQQTAAAQGIPTPPREDGVLAEFDQSLPFTLTEGQVRCGEWISADLQREQPMNRLLQGEVGSGKTLVALRAMLQVADSGAQAALIAPTEVLAVQHFHSLRRMLGDLAQDDLFATREDGPRIKITLLTGSMKTAARKQALLDIVSGDAGIVVGTHALLGEKVSFAQLGLVVVDEQHRFGVDQRNALRERYDPTPHMLVMSATPIPRSVAMTVFGDLELTVLQGLPGGRSPIQTHVVPMLRGPEWIGRVWQRVAEQVKAGHQVYVACPEISRDETSMDASVELITERLRSNELLADMRIGSAHGQQPAEDIAATMRAFEAGDLDILVATTIIEVGVDVPNATTMVILDAESFGISTLHQLRGRIGRGYTETNLCFLVTRMPEDHSSVQRLYDVARHTDGMHLARLDLQRRREGDVLGASQSGSSQRLKLLRVIEHEDLISLAAAHIDTLNQQDPEWKYARELHQAVLAWDEDHHDASGYADQG</sequence>
<dbReference type="PROSITE" id="PS51194">
    <property type="entry name" value="HELICASE_CTER"/>
    <property type="match status" value="1"/>
</dbReference>
<evidence type="ECO:0000256" key="4">
    <source>
        <dbReference type="ARBA" id="ARBA00022806"/>
    </source>
</evidence>
<dbReference type="Gene3D" id="2.40.50.140">
    <property type="entry name" value="Nucleic acid-binding proteins"/>
    <property type="match status" value="1"/>
</dbReference>
<reference evidence="10 11" key="1">
    <citation type="submission" date="2020-04" db="EMBL/GenBank/DDBJ databases">
        <title>Nesterenkonia sp. nov., isolated from marine sediment.</title>
        <authorList>
            <person name="Zhang G."/>
        </authorList>
    </citation>
    <scope>NUCLEOTIDE SEQUENCE [LARGE SCALE GENOMIC DNA]</scope>
    <source>
        <strain evidence="10 11">MY13</strain>
    </source>
</reference>
<dbReference type="GO" id="GO:0005524">
    <property type="term" value="F:ATP binding"/>
    <property type="evidence" value="ECO:0007669"/>
    <property type="project" value="UniProtKB-KW"/>
</dbReference>
<dbReference type="GO" id="GO:0003677">
    <property type="term" value="F:DNA binding"/>
    <property type="evidence" value="ECO:0007669"/>
    <property type="project" value="UniProtKB-KW"/>
</dbReference>
<dbReference type="InterPro" id="IPR011545">
    <property type="entry name" value="DEAD/DEAH_box_helicase_dom"/>
</dbReference>
<proteinExistence type="predicted"/>
<evidence type="ECO:0000256" key="7">
    <source>
        <dbReference type="ARBA" id="ARBA00023204"/>
    </source>
</evidence>
<dbReference type="Proteomes" id="UP000523139">
    <property type="component" value="Unassembled WGS sequence"/>
</dbReference>
<dbReference type="InterPro" id="IPR047112">
    <property type="entry name" value="RecG/Mfd"/>
</dbReference>
<dbReference type="Pfam" id="PF00270">
    <property type="entry name" value="DEAD"/>
    <property type="match status" value="1"/>
</dbReference>
<dbReference type="SMART" id="SM00487">
    <property type="entry name" value="DEXDc"/>
    <property type="match status" value="1"/>
</dbReference>
<dbReference type="SUPFAM" id="SSF50249">
    <property type="entry name" value="Nucleic acid-binding proteins"/>
    <property type="match status" value="1"/>
</dbReference>